<comment type="caution">
    <text evidence="2">The sequence shown here is derived from an EMBL/GenBank/DDBJ whole genome shotgun (WGS) entry which is preliminary data.</text>
</comment>
<accession>A0A9J6CBM9</accession>
<dbReference type="AlphaFoldDB" id="A0A9J6CBM9"/>
<keyword evidence="1" id="KW-0175">Coiled coil</keyword>
<protein>
    <submittedName>
        <fullName evidence="2">Uncharacterized protein</fullName>
    </submittedName>
</protein>
<proteinExistence type="predicted"/>
<reference evidence="2" key="1">
    <citation type="submission" date="2021-03" db="EMBL/GenBank/DDBJ databases">
        <title>Chromosome level genome of the anhydrobiotic midge Polypedilum vanderplanki.</title>
        <authorList>
            <person name="Yoshida Y."/>
            <person name="Kikawada T."/>
            <person name="Gusev O."/>
        </authorList>
    </citation>
    <scope>NUCLEOTIDE SEQUENCE</scope>
    <source>
        <strain evidence="2">NIAS01</strain>
        <tissue evidence="2">Whole body or cell culture</tissue>
    </source>
</reference>
<gene>
    <name evidence="2" type="ORF">PVAND_008851</name>
</gene>
<keyword evidence="3" id="KW-1185">Reference proteome</keyword>
<dbReference type="OrthoDB" id="10255000at2759"/>
<evidence type="ECO:0000313" key="2">
    <source>
        <dbReference type="EMBL" id="KAG5679272.1"/>
    </source>
</evidence>
<dbReference type="Proteomes" id="UP001107558">
    <property type="component" value="Chromosome 2"/>
</dbReference>
<evidence type="ECO:0000256" key="1">
    <source>
        <dbReference type="SAM" id="Coils"/>
    </source>
</evidence>
<evidence type="ECO:0000313" key="3">
    <source>
        <dbReference type="Proteomes" id="UP001107558"/>
    </source>
</evidence>
<name>A0A9J6CBM9_POLVA</name>
<feature type="coiled-coil region" evidence="1">
    <location>
        <begin position="186"/>
        <end position="213"/>
    </location>
</feature>
<sequence>MRNASIDFCVRKYQEDLRDLEKENFNLKLKVFCIENASKNVPCRHKPRNVLRNLHRGYAELEIENSELIAIKQEKIEIMKKSLMNIKMLEKIQEEVKQNHEIDKRNAYRKIEKLKSQLRNSKRRKFLKQELKINFLEQKITEILSDIERLRKNNADKKKQINLDLLKARLKNSTTEYLNKNLLKIINEQSEIIASLKKSIDATKSEVSEYKMKLDYFSSNDIYTEIDLRNINENEKKNRFPFHNPLFGNIE</sequence>
<feature type="coiled-coil region" evidence="1">
    <location>
        <begin position="97"/>
        <end position="160"/>
    </location>
</feature>
<dbReference type="EMBL" id="JADBJN010000002">
    <property type="protein sequence ID" value="KAG5679272.1"/>
    <property type="molecule type" value="Genomic_DNA"/>
</dbReference>
<organism evidence="2 3">
    <name type="scientific">Polypedilum vanderplanki</name>
    <name type="common">Sleeping chironomid midge</name>
    <dbReference type="NCBI Taxonomy" id="319348"/>
    <lineage>
        <taxon>Eukaryota</taxon>
        <taxon>Metazoa</taxon>
        <taxon>Ecdysozoa</taxon>
        <taxon>Arthropoda</taxon>
        <taxon>Hexapoda</taxon>
        <taxon>Insecta</taxon>
        <taxon>Pterygota</taxon>
        <taxon>Neoptera</taxon>
        <taxon>Endopterygota</taxon>
        <taxon>Diptera</taxon>
        <taxon>Nematocera</taxon>
        <taxon>Chironomoidea</taxon>
        <taxon>Chironomidae</taxon>
        <taxon>Chironominae</taxon>
        <taxon>Polypedilum</taxon>
        <taxon>Polypedilum</taxon>
    </lineage>
</organism>